<dbReference type="STRING" id="105351.A0A401L1F3"/>
<dbReference type="GO" id="GO:0003677">
    <property type="term" value="F:DNA binding"/>
    <property type="evidence" value="ECO:0007669"/>
    <property type="project" value="InterPro"/>
</dbReference>
<feature type="region of interest" description="Disordered" evidence="6">
    <location>
        <begin position="63"/>
        <end position="87"/>
    </location>
</feature>
<feature type="coiled-coil region" evidence="5">
    <location>
        <begin position="1214"/>
        <end position="1241"/>
    </location>
</feature>
<protein>
    <submittedName>
        <fullName evidence="8">Cutinase transcription factor 1 beta</fullName>
    </submittedName>
</protein>
<keyword evidence="2" id="KW-0805">Transcription regulation</keyword>
<name>A0A401L1F3_ASPAW</name>
<dbReference type="GO" id="GO:0006351">
    <property type="term" value="P:DNA-templated transcription"/>
    <property type="evidence" value="ECO:0007669"/>
    <property type="project" value="InterPro"/>
</dbReference>
<gene>
    <name evidence="8" type="ORF">AAWM_08233</name>
</gene>
<organism evidence="8 9">
    <name type="scientific">Aspergillus awamori</name>
    <name type="common">Black koji mold</name>
    <dbReference type="NCBI Taxonomy" id="105351"/>
    <lineage>
        <taxon>Eukaryota</taxon>
        <taxon>Fungi</taxon>
        <taxon>Dikarya</taxon>
        <taxon>Ascomycota</taxon>
        <taxon>Pezizomycotina</taxon>
        <taxon>Eurotiomycetes</taxon>
        <taxon>Eurotiomycetidae</taxon>
        <taxon>Eurotiales</taxon>
        <taxon>Aspergillaceae</taxon>
        <taxon>Aspergillus</taxon>
    </lineage>
</organism>
<dbReference type="InterPro" id="IPR007219">
    <property type="entry name" value="XnlR_reg_dom"/>
</dbReference>
<dbReference type="PANTHER" id="PTHR31001:SF49">
    <property type="entry name" value="ZN(II)2CYS6 TRANSCRIPTION FACTOR (EUROFUNG)"/>
    <property type="match status" value="1"/>
</dbReference>
<evidence type="ECO:0000256" key="3">
    <source>
        <dbReference type="ARBA" id="ARBA00023163"/>
    </source>
</evidence>
<feature type="domain" description="Xylanolytic transcriptional activator regulatory" evidence="7">
    <location>
        <begin position="1471"/>
        <end position="1545"/>
    </location>
</feature>
<keyword evidence="3" id="KW-0804">Transcription</keyword>
<comment type="caution">
    <text evidence="8">The sequence shown here is derived from an EMBL/GenBank/DDBJ whole genome shotgun (WGS) entry which is preliminary data.</text>
</comment>
<evidence type="ECO:0000256" key="2">
    <source>
        <dbReference type="ARBA" id="ARBA00023015"/>
    </source>
</evidence>
<evidence type="ECO:0000313" key="8">
    <source>
        <dbReference type="EMBL" id="GCB25348.1"/>
    </source>
</evidence>
<dbReference type="SMART" id="SM00906">
    <property type="entry name" value="Fungal_trans"/>
    <property type="match status" value="3"/>
</dbReference>
<dbReference type="PANTHER" id="PTHR31001">
    <property type="entry name" value="UNCHARACTERIZED TRANSCRIPTIONAL REGULATORY PROTEIN"/>
    <property type="match status" value="1"/>
</dbReference>
<evidence type="ECO:0000256" key="1">
    <source>
        <dbReference type="ARBA" id="ARBA00004123"/>
    </source>
</evidence>
<evidence type="ECO:0000313" key="9">
    <source>
        <dbReference type="Proteomes" id="UP000286921"/>
    </source>
</evidence>
<dbReference type="InterPro" id="IPR050613">
    <property type="entry name" value="Sec_Metabolite_Reg"/>
</dbReference>
<evidence type="ECO:0000256" key="4">
    <source>
        <dbReference type="ARBA" id="ARBA00023242"/>
    </source>
</evidence>
<accession>A0A401L1F3</accession>
<dbReference type="GO" id="GO:0008270">
    <property type="term" value="F:zinc ion binding"/>
    <property type="evidence" value="ECO:0007669"/>
    <property type="project" value="InterPro"/>
</dbReference>
<dbReference type="EMBL" id="BDHI01000021">
    <property type="protein sequence ID" value="GCB25348.1"/>
    <property type="molecule type" value="Genomic_DNA"/>
</dbReference>
<keyword evidence="4" id="KW-0539">Nucleus</keyword>
<reference evidence="8 9" key="1">
    <citation type="submission" date="2016-09" db="EMBL/GenBank/DDBJ databases">
        <title>Aspergillus awamori IFM 58123T.</title>
        <authorList>
            <person name="Kusuya Y."/>
            <person name="Shimizu M."/>
            <person name="Takahashi H."/>
            <person name="Yaguchi T."/>
        </authorList>
    </citation>
    <scope>NUCLEOTIDE SEQUENCE [LARGE SCALE GENOMIC DNA]</scope>
    <source>
        <strain evidence="8 9">IFM 58123</strain>
    </source>
</reference>
<feature type="domain" description="Xylanolytic transcriptional activator regulatory" evidence="7">
    <location>
        <begin position="273"/>
        <end position="343"/>
    </location>
</feature>
<keyword evidence="9" id="KW-1185">Reference proteome</keyword>
<sequence>MLENEQFLLCVDVGLTNWLIIQAMDRLRSGLLLDFPCDSVRPCVLCTRAGHICETTTVSRRRVSEYQTPATPAASAGSETPQVLPRRASEDHQQYATGTSAIGFARQVYNEEETGRTLTEAAVPGDVGMAGTDNSLWGLKETSMPPRTVMLALINAYFDRMQWFILVLHEPSFREMAQPIISQHQWQRQDLGAVMTVLAVAVISLQSVLPDADWPGHILLARHSIDAQDLLNKFLAEIRSRVLDMLEDRRIEGVQVCLLLCCYYMFHSSPNMAWTTCGMAFRAAYALNLQETSTLSQTSVANETRSRCWNQIIISDTFCSILYGRPASLPSANVRHLQLVDDLAIDHSLLNDLSVDNSDGLTSRAPFHVLKTDVYAIAREILIRFRRLDLTSGIDEQDLEAIIRITEESNVLLTDWWKSVPKLYDFDYWKADGRWEMIEGQLQRLPSEARQQVETIYLQAAVLQLTYDGMVIQANRPLLERRINRLTSSRAIVDAMHRALDRATAAALRISRVPVHKLKNHFAIAVVSMQEFTAGVILCIPPTVKPLTATAHEAKDGVVRIIRASRSLKSHDRIARQTEQLLTELLKVTTQREITHALADNLDTNFPSDTRLTGSVVAGASSDSLGAGRSRPVPGSAAQAVVDPIQGAWDSEFNALPAVTGPYDFLPAQAFQQLDDTFGAFGESIFNLVPDDQNKSLTQLLVSGSKAISGQPHIAIKPHVLSTYPLDNLLSDIEGLLEQPVSHLAQSKEDLTKPDRMFRTRLPAVSGEDNEYLLRKGALLLLPPALRNELLAAYVNYVHPLLPILDLGDFLSQVIVGDDAQFKSPLLYQAVMFAGSIFAQRDGTDEPEQLTRALFERTKVLYEFESESCAYTQIQALLLMTLWHGDMSRHKGPSYWLDVAFSTAERIGLLHDEDWPCDSRSFRSAMWCCLYVRDRTISLGSRRPPRMPVNKYPDSILHLMSDAPREYDEIILESLGSASLMLTSTYQEQSTMLFKELVKLSYCVGAILDYLYEGAWVRIPTRRSSFYSLAPKCSISPSIRPSCEKLLYSWIQFLPLNAVYHPPQLPADAEGESAETVFLVHKSFLYLLYLASMAVIYRTGTHSQQTSTATPNMEGLRASTSQIKKVLAELQGMGLLQFLPGASVTILMFAVEASLLDLQGSDTMVRRQAMSNLYACEEAALHLMQAYPTAEMAPSCRFRGPSNGSASIARRDGGDEMMNRIDQLENLVKRLIAERQDGSGNAPNTPESSTLDDNKAVQGAHLNASEVACAGTTMIDGTRSVYRGGDEWYDVLEEINALKQTWAENHDETADEVVQSPPSHIADGSSLLFGQVKPLERIEIISTLPPKHQVDKLVAKFFDSENFRIAVPPILHKPTFMREYNEHWKDPSRTNFIWLGLLFSILGLTMLSFHQFGEPPEYEGVSESLFQLYRIRTAQCLLNGDIAKCFPYTIETLRFNATAELNRKDDNRRGLWIMTGVIVRAAINMGYHRDPSHSPSISPFHAEYRRRVWLSVLIMDDMASFLGGFPRMGSAVFSDTMEPRNIHDWELSEHSTSLPPSRPMEEPTATTYLIAKTRLFRAIGRIADFNNTPNFVSYDTVREIDQALYNSYDSFPSHLKVHKEGSTIPVKTAADVSRFSLCSMYHRAMCALHRKFMAKGRLNGRFKLSHDRCLSSALTILDYQVALEPSWYKSSLTRQVLTLAAMILLLDLELARRFNNTDTSSSIDVLQILERSCDLWRRAKDSYEEAGRVHEILAPMISSFRPVTATTSAQTEVRTAFDLRRFSPSFTSFDGVEHSLEKEMSDMDIDWTTWDAFIQDTELQDGPIY</sequence>
<comment type="subcellular location">
    <subcellularLocation>
        <location evidence="1">Nucleus</location>
    </subcellularLocation>
</comment>
<evidence type="ECO:0000256" key="6">
    <source>
        <dbReference type="SAM" id="MobiDB-lite"/>
    </source>
</evidence>
<dbReference type="Pfam" id="PF04082">
    <property type="entry name" value="Fungal_trans"/>
    <property type="match status" value="3"/>
</dbReference>
<dbReference type="Proteomes" id="UP000286921">
    <property type="component" value="Unassembled WGS sequence"/>
</dbReference>
<evidence type="ECO:0000256" key="5">
    <source>
        <dbReference type="SAM" id="Coils"/>
    </source>
</evidence>
<dbReference type="CDD" id="cd12148">
    <property type="entry name" value="fungal_TF_MHR"/>
    <property type="match status" value="3"/>
</dbReference>
<proteinExistence type="predicted"/>
<evidence type="ECO:0000259" key="7">
    <source>
        <dbReference type="SMART" id="SM00906"/>
    </source>
</evidence>
<feature type="domain" description="Xylanolytic transcriptional activator regulatory" evidence="7">
    <location>
        <begin position="893"/>
        <end position="959"/>
    </location>
</feature>
<keyword evidence="5" id="KW-0175">Coiled coil</keyword>
<dbReference type="GO" id="GO:0005634">
    <property type="term" value="C:nucleus"/>
    <property type="evidence" value="ECO:0007669"/>
    <property type="project" value="UniProtKB-SubCell"/>
</dbReference>